<dbReference type="AlphaFoldDB" id="A0A8S4PXL7"/>
<comment type="subcellular location">
    <subcellularLocation>
        <location evidence="1">Golgi apparatus membrane</location>
        <topology evidence="1">Single-pass type II membrane protein</topology>
    </subcellularLocation>
</comment>
<keyword evidence="4" id="KW-0812">Transmembrane</keyword>
<evidence type="ECO:0000256" key="3">
    <source>
        <dbReference type="ARBA" id="ARBA00022679"/>
    </source>
</evidence>
<name>A0A8S4PXL7_OWEFU</name>
<sequence>MVLCMHAFWTNDIVKIEEPLQNYEVRHKMKDTSSVSRCNKSSKNLIGYENDNRDKALIIYSEMPKCGSGTFVRILSDVCKYSKHYRTKYTWPTPSPVELQSVESKQKYVSSKILPLRPYIFMGHLSFLDFIELGNKQPLYIDIVRDPVERWISLYYYKRVSPFHIKRLNLTRKERNRTMDNCMKIWISLTGCLGRSIKATADCLKTKPYMGCKDEKIVSSYPTWFSGQYINSSLMSLQRAKTNIEKYYTFIGITEHFEETLKAMETILPSFTNEFTRMFKTTRNQNVGHNKVRPSDDNIDVIKELLSDDYELYGFIRQRFYKHINCLAINITKH</sequence>
<comment type="caution">
    <text evidence="10">The sequence shown here is derived from an EMBL/GenBank/DDBJ whole genome shotgun (WGS) entry which is preliminary data.</text>
</comment>
<evidence type="ECO:0000256" key="6">
    <source>
        <dbReference type="ARBA" id="ARBA00022989"/>
    </source>
</evidence>
<reference evidence="10" key="1">
    <citation type="submission" date="2022-03" db="EMBL/GenBank/DDBJ databases">
        <authorList>
            <person name="Martin C."/>
        </authorList>
    </citation>
    <scope>NUCLEOTIDE SEQUENCE</scope>
</reference>
<keyword evidence="8" id="KW-0472">Membrane</keyword>
<keyword evidence="6" id="KW-1133">Transmembrane helix</keyword>
<evidence type="ECO:0000313" key="10">
    <source>
        <dbReference type="EMBL" id="CAH1798040.1"/>
    </source>
</evidence>
<evidence type="ECO:0000256" key="8">
    <source>
        <dbReference type="ARBA" id="ARBA00023136"/>
    </source>
</evidence>
<gene>
    <name evidence="10" type="ORF">OFUS_LOCUS22233</name>
</gene>
<dbReference type="Proteomes" id="UP000749559">
    <property type="component" value="Unassembled WGS sequence"/>
</dbReference>
<proteinExistence type="inferred from homology"/>
<dbReference type="GO" id="GO:0000139">
    <property type="term" value="C:Golgi membrane"/>
    <property type="evidence" value="ECO:0007669"/>
    <property type="project" value="UniProtKB-SubCell"/>
</dbReference>
<keyword evidence="5" id="KW-0735">Signal-anchor</keyword>
<dbReference type="InterPro" id="IPR027417">
    <property type="entry name" value="P-loop_NTPase"/>
</dbReference>
<dbReference type="GO" id="GO:0008146">
    <property type="term" value="F:sulfotransferase activity"/>
    <property type="evidence" value="ECO:0007669"/>
    <property type="project" value="InterPro"/>
</dbReference>
<evidence type="ECO:0000313" key="11">
    <source>
        <dbReference type="Proteomes" id="UP000749559"/>
    </source>
</evidence>
<evidence type="ECO:0000256" key="1">
    <source>
        <dbReference type="ARBA" id="ARBA00004323"/>
    </source>
</evidence>
<comment type="similarity">
    <text evidence="2">Belongs to the sulfotransferase 3 family.</text>
</comment>
<dbReference type="SUPFAM" id="SSF52540">
    <property type="entry name" value="P-loop containing nucleoside triphosphate hydrolases"/>
    <property type="match status" value="1"/>
</dbReference>
<evidence type="ECO:0000256" key="4">
    <source>
        <dbReference type="ARBA" id="ARBA00022692"/>
    </source>
</evidence>
<evidence type="ECO:0000256" key="9">
    <source>
        <dbReference type="ARBA" id="ARBA00023180"/>
    </source>
</evidence>
<dbReference type="Pfam" id="PF03567">
    <property type="entry name" value="Sulfotransfer_2"/>
    <property type="match status" value="1"/>
</dbReference>
<organism evidence="10 11">
    <name type="scientific">Owenia fusiformis</name>
    <name type="common">Polychaete worm</name>
    <dbReference type="NCBI Taxonomy" id="6347"/>
    <lineage>
        <taxon>Eukaryota</taxon>
        <taxon>Metazoa</taxon>
        <taxon>Spiralia</taxon>
        <taxon>Lophotrochozoa</taxon>
        <taxon>Annelida</taxon>
        <taxon>Polychaeta</taxon>
        <taxon>Sedentaria</taxon>
        <taxon>Canalipalpata</taxon>
        <taxon>Sabellida</taxon>
        <taxon>Oweniida</taxon>
        <taxon>Oweniidae</taxon>
        <taxon>Owenia</taxon>
    </lineage>
</organism>
<dbReference type="PANTHER" id="PTHR12129:SF15">
    <property type="entry name" value="URONYL 2-SULFOTRANSFERASE"/>
    <property type="match status" value="1"/>
</dbReference>
<dbReference type="EMBL" id="CAIIXF020000010">
    <property type="protein sequence ID" value="CAH1798040.1"/>
    <property type="molecule type" value="Genomic_DNA"/>
</dbReference>
<evidence type="ECO:0000256" key="2">
    <source>
        <dbReference type="ARBA" id="ARBA00010569"/>
    </source>
</evidence>
<dbReference type="InterPro" id="IPR005331">
    <property type="entry name" value="Sulfotransferase"/>
</dbReference>
<dbReference type="OrthoDB" id="10019582at2759"/>
<dbReference type="Gene3D" id="3.40.50.300">
    <property type="entry name" value="P-loop containing nucleotide triphosphate hydrolases"/>
    <property type="match status" value="1"/>
</dbReference>
<evidence type="ECO:0008006" key="12">
    <source>
        <dbReference type="Google" id="ProtNLM"/>
    </source>
</evidence>
<accession>A0A8S4PXL7</accession>
<evidence type="ECO:0000256" key="7">
    <source>
        <dbReference type="ARBA" id="ARBA00023034"/>
    </source>
</evidence>
<keyword evidence="11" id="KW-1185">Reference proteome</keyword>
<keyword evidence="9" id="KW-0325">Glycoprotein</keyword>
<dbReference type="InterPro" id="IPR007734">
    <property type="entry name" value="Heparan_SO4_2-O-STrfase"/>
</dbReference>
<dbReference type="PANTHER" id="PTHR12129">
    <property type="entry name" value="HEPARAN SULFATE 2-O-SULFOTRANSFERASE"/>
    <property type="match status" value="1"/>
</dbReference>
<keyword evidence="7" id="KW-0333">Golgi apparatus</keyword>
<protein>
    <recommendedName>
        <fullName evidence="12">Sulfotransferase</fullName>
    </recommendedName>
</protein>
<keyword evidence="3" id="KW-0808">Transferase</keyword>
<evidence type="ECO:0000256" key="5">
    <source>
        <dbReference type="ARBA" id="ARBA00022968"/>
    </source>
</evidence>